<name>A0A388TD56_TERA1</name>
<reference evidence="5 6" key="1">
    <citation type="journal article" date="2019" name="ISME J.">
        <title>Genome analyses of uncultured TG2/ZB3 bacteria in 'Margulisbacteria' specifically attached to ectosymbiotic spirochetes of protists in the termite gut.</title>
        <authorList>
            <person name="Utami Y.D."/>
            <person name="Kuwahara H."/>
            <person name="Igai K."/>
            <person name="Murakami T."/>
            <person name="Sugaya K."/>
            <person name="Morikawa T."/>
            <person name="Nagura Y."/>
            <person name="Yuki M."/>
            <person name="Deevong P."/>
            <person name="Inoue T."/>
            <person name="Kihara K."/>
            <person name="Lo N."/>
            <person name="Yamada A."/>
            <person name="Ohkuma M."/>
            <person name="Hongoh Y."/>
        </authorList>
    </citation>
    <scope>NUCLEOTIDE SEQUENCE [LARGE SCALE GENOMIC DNA]</scope>
    <source>
        <strain evidence="5">NkOx7-01</strain>
    </source>
</reference>
<evidence type="ECO:0000256" key="1">
    <source>
        <dbReference type="ARBA" id="ARBA00012252"/>
    </source>
</evidence>
<proteinExistence type="predicted"/>
<dbReference type="Gene3D" id="3.30.990.10">
    <property type="entry name" value="Formiminotransferase, N-terminal subdomain"/>
    <property type="match status" value="1"/>
</dbReference>
<dbReference type="InterPro" id="IPR022384">
    <property type="entry name" value="FormiminoTrfase_cat_dom_sf"/>
</dbReference>
<dbReference type="InterPro" id="IPR013802">
    <property type="entry name" value="Formiminotransferase_C"/>
</dbReference>
<dbReference type="InterPro" id="IPR037064">
    <property type="entry name" value="Formiminotransferase_N_sf"/>
</dbReference>
<dbReference type="EMBL" id="BGZN01000020">
    <property type="protein sequence ID" value="GBR73792.1"/>
    <property type="molecule type" value="Genomic_DNA"/>
</dbReference>
<organism evidence="5 6">
    <name type="scientific">Termititenax aidoneus</name>
    <dbReference type="NCBI Taxonomy" id="2218524"/>
    <lineage>
        <taxon>Bacteria</taxon>
        <taxon>Bacillati</taxon>
        <taxon>Candidatus Margulisiibacteriota</taxon>
        <taxon>Candidatus Termititenacia</taxon>
        <taxon>Candidatus Termititenacales</taxon>
        <taxon>Candidatus Termititenacaceae</taxon>
        <taxon>Candidatus Termititenax</taxon>
    </lineage>
</organism>
<dbReference type="SMART" id="SM01222">
    <property type="entry name" value="FTCD_N"/>
    <property type="match status" value="1"/>
</dbReference>
<dbReference type="InterPro" id="IPR037070">
    <property type="entry name" value="Formiminotransferase_C_sf"/>
</dbReference>
<comment type="caution">
    <text evidence="5">The sequence shown here is derived from an EMBL/GenBank/DDBJ whole genome shotgun (WGS) entry which is preliminary data.</text>
</comment>
<dbReference type="GO" id="GO:0005542">
    <property type="term" value="F:folic acid binding"/>
    <property type="evidence" value="ECO:0007669"/>
    <property type="project" value="InterPro"/>
</dbReference>
<dbReference type="PANTHER" id="PTHR12234:SF1">
    <property type="entry name" value="FORMIMINOTRANSFERASE N-TERMINAL SUBDOMAIN-CONTAINING PROTEIN"/>
    <property type="match status" value="1"/>
</dbReference>
<evidence type="ECO:0000256" key="2">
    <source>
        <dbReference type="ARBA" id="ARBA00022679"/>
    </source>
</evidence>
<feature type="domain" description="Formiminotransferase C-terminal subdomain" evidence="3">
    <location>
        <begin position="161"/>
        <end position="265"/>
    </location>
</feature>
<protein>
    <recommendedName>
        <fullName evidence="1">glutamate formimidoyltransferase</fullName>
        <ecNumber evidence="1">2.1.2.5</ecNumber>
    </recommendedName>
</protein>
<evidence type="ECO:0000313" key="5">
    <source>
        <dbReference type="EMBL" id="GBR73792.1"/>
    </source>
</evidence>
<dbReference type="EC" id="2.1.2.5" evidence="1"/>
<dbReference type="Gene3D" id="3.30.70.670">
    <property type="entry name" value="Formiminotransferase, C-terminal subdomain"/>
    <property type="match status" value="1"/>
</dbReference>
<dbReference type="SMART" id="SM01221">
    <property type="entry name" value="FTCD"/>
    <property type="match status" value="1"/>
</dbReference>
<dbReference type="AlphaFoldDB" id="A0A388TD56"/>
<dbReference type="Pfam" id="PF07837">
    <property type="entry name" value="FTCD_N"/>
    <property type="match status" value="1"/>
</dbReference>
<dbReference type="InterPro" id="IPR051623">
    <property type="entry name" value="FTCD"/>
</dbReference>
<dbReference type="PANTHER" id="PTHR12234">
    <property type="entry name" value="FORMIMINOTRANSFERASE-CYCLODEAMINASE"/>
    <property type="match status" value="1"/>
</dbReference>
<dbReference type="Pfam" id="PF02971">
    <property type="entry name" value="FTCD"/>
    <property type="match status" value="1"/>
</dbReference>
<feature type="domain" description="Formiminotransferase N-terminal subdomain" evidence="4">
    <location>
        <begin position="2"/>
        <end position="160"/>
    </location>
</feature>
<evidence type="ECO:0000259" key="3">
    <source>
        <dbReference type="SMART" id="SM01221"/>
    </source>
</evidence>
<keyword evidence="2" id="KW-0808">Transferase</keyword>
<evidence type="ECO:0000259" key="4">
    <source>
        <dbReference type="SMART" id="SM01222"/>
    </source>
</evidence>
<gene>
    <name evidence="5" type="primary">ftcD</name>
    <name evidence="5" type="ORF">NO1_1085</name>
</gene>
<dbReference type="SUPFAM" id="SSF55116">
    <property type="entry name" value="Formiminotransferase domain of formiminotransferase-cyclodeaminase"/>
    <property type="match status" value="2"/>
</dbReference>
<dbReference type="GO" id="GO:0030409">
    <property type="term" value="F:glutamate formimidoyltransferase activity"/>
    <property type="evidence" value="ECO:0007669"/>
    <property type="project" value="UniProtKB-EC"/>
</dbReference>
<dbReference type="Proteomes" id="UP000269352">
    <property type="component" value="Unassembled WGS sequence"/>
</dbReference>
<accession>A0A388TD56</accession>
<keyword evidence="6" id="KW-1185">Reference proteome</keyword>
<dbReference type="InterPro" id="IPR012886">
    <property type="entry name" value="Formiminotransferase_N"/>
</dbReference>
<evidence type="ECO:0000313" key="6">
    <source>
        <dbReference type="Proteomes" id="UP000269352"/>
    </source>
</evidence>
<sequence>MPIFESVPNISEGRDKKKIEILLDVIRPLKNLKILDYSSDPDHNRSVFTYIGTHAAILSAGLALVQKAAEILDLRAHQGVHPRLGVVDVLPVIPIWQAEMYDAIALAHELGANIQNFGVPVVFYEQAALEPTAKNLADVRRKSYNNAHQTAGLVCVGARNYLVAYNIDLATADIAVAKKIAGRVREHNSGLRGVKALGLYLASRGCAQVSLNLCAPEIASPEKVLAYVKNLAEGAGVKIRGTELIGLLPETVAQEARQLAGALHE</sequence>